<dbReference type="PANTHER" id="PTHR31586:SF1">
    <property type="entry name" value="CYTOCHROME C OXIDASE ASSEMBLY PROTEIN COX20, MITOCHONDRIAL"/>
    <property type="match status" value="1"/>
</dbReference>
<organism evidence="10 11">
    <name type="scientific">Pogona vitticeps</name>
    <name type="common">central bearded dragon</name>
    <dbReference type="NCBI Taxonomy" id="103695"/>
    <lineage>
        <taxon>Eukaryota</taxon>
        <taxon>Metazoa</taxon>
        <taxon>Chordata</taxon>
        <taxon>Craniata</taxon>
        <taxon>Vertebrata</taxon>
        <taxon>Euteleostomi</taxon>
        <taxon>Lepidosauria</taxon>
        <taxon>Squamata</taxon>
        <taxon>Bifurcata</taxon>
        <taxon>Unidentata</taxon>
        <taxon>Episquamata</taxon>
        <taxon>Toxicofera</taxon>
        <taxon>Iguania</taxon>
        <taxon>Acrodonta</taxon>
        <taxon>Agamidae</taxon>
        <taxon>Amphibolurinae</taxon>
        <taxon>Pogona</taxon>
    </lineage>
</organism>
<dbReference type="Pfam" id="PF12597">
    <property type="entry name" value="Cox20"/>
    <property type="match status" value="1"/>
</dbReference>
<evidence type="ECO:0000256" key="8">
    <source>
        <dbReference type="ARBA" id="ARBA00023136"/>
    </source>
</evidence>
<dbReference type="AlphaFoldDB" id="A0A6J0T814"/>
<dbReference type="GO" id="GO:0033617">
    <property type="term" value="P:mitochondrial respiratory chain complex IV assembly"/>
    <property type="evidence" value="ECO:0007669"/>
    <property type="project" value="InterPro"/>
</dbReference>
<gene>
    <name evidence="11" type="primary">COX20</name>
</gene>
<accession>A0A6J0T814</accession>
<dbReference type="InterPro" id="IPR022533">
    <property type="entry name" value="Cox20"/>
</dbReference>
<feature type="transmembrane region" description="Helical" evidence="9">
    <location>
        <begin position="93"/>
        <end position="113"/>
    </location>
</feature>
<dbReference type="GeneID" id="110076048"/>
<keyword evidence="7" id="KW-0496">Mitochondrion</keyword>
<sequence>MGRAAASGLRSLCAADASGSLVEVCAKGGEESRDLELAYIMASEKEDSEKSFKILGIADVFKIPCARESFLYGSLGGVAVGLVHFLATSRVLRSYYVAVGGYALSTTVFWFCCRYDRAKKRFEQRMIQEGIKNMILYEGTQYDRTKEATTTEERRL</sequence>
<keyword evidence="8 9" id="KW-0472">Membrane</keyword>
<dbReference type="GO" id="GO:0005743">
    <property type="term" value="C:mitochondrial inner membrane"/>
    <property type="evidence" value="ECO:0007669"/>
    <property type="project" value="UniProtKB-SubCell"/>
</dbReference>
<dbReference type="Proteomes" id="UP001652642">
    <property type="component" value="Chromosome 1"/>
</dbReference>
<keyword evidence="4 9" id="KW-0812">Transmembrane</keyword>
<comment type="subcellular location">
    <subcellularLocation>
        <location evidence="1">Mitochondrion inner membrane</location>
    </subcellularLocation>
</comment>
<evidence type="ECO:0000313" key="11">
    <source>
        <dbReference type="RefSeq" id="XP_020643538.2"/>
    </source>
</evidence>
<comment type="similarity">
    <text evidence="2">Belongs to the COX20 family.</text>
</comment>
<keyword evidence="5" id="KW-0999">Mitochondrion inner membrane</keyword>
<dbReference type="CTD" id="116228"/>
<reference evidence="10" key="1">
    <citation type="submission" date="2025-05" db="UniProtKB">
        <authorList>
            <consortium name="RefSeq"/>
        </authorList>
    </citation>
    <scope>NUCLEOTIDE SEQUENCE [LARGE SCALE GENOMIC DNA]</scope>
</reference>
<protein>
    <recommendedName>
        <fullName evidence="3">Cytochrome c oxidase assembly protein COX20, mitochondrial</fullName>
    </recommendedName>
</protein>
<dbReference type="InParanoid" id="A0A6J0T814"/>
<dbReference type="RefSeq" id="XP_020643538.2">
    <property type="nucleotide sequence ID" value="XM_020787879.2"/>
</dbReference>
<evidence type="ECO:0000256" key="4">
    <source>
        <dbReference type="ARBA" id="ARBA00022692"/>
    </source>
</evidence>
<evidence type="ECO:0000256" key="3">
    <source>
        <dbReference type="ARBA" id="ARBA00017689"/>
    </source>
</evidence>
<evidence type="ECO:0000256" key="6">
    <source>
        <dbReference type="ARBA" id="ARBA00022989"/>
    </source>
</evidence>
<reference evidence="11" key="2">
    <citation type="submission" date="2025-08" db="UniProtKB">
        <authorList>
            <consortium name="RefSeq"/>
        </authorList>
    </citation>
    <scope>IDENTIFICATION</scope>
</reference>
<keyword evidence="10" id="KW-1185">Reference proteome</keyword>
<evidence type="ECO:0000256" key="7">
    <source>
        <dbReference type="ARBA" id="ARBA00023128"/>
    </source>
</evidence>
<evidence type="ECO:0000256" key="5">
    <source>
        <dbReference type="ARBA" id="ARBA00022792"/>
    </source>
</evidence>
<dbReference type="KEGG" id="pvt:110076048"/>
<dbReference type="PANTHER" id="PTHR31586">
    <property type="entry name" value="CYTOCHROME C OXIDASE PROTEIN 20"/>
    <property type="match status" value="1"/>
</dbReference>
<dbReference type="OrthoDB" id="14603at2759"/>
<name>A0A6J0T814_9SAUR</name>
<dbReference type="PRINTS" id="PR02049">
    <property type="entry name" value="PROTEINF36A"/>
</dbReference>
<evidence type="ECO:0000256" key="2">
    <source>
        <dbReference type="ARBA" id="ARBA00009575"/>
    </source>
</evidence>
<feature type="transmembrane region" description="Helical" evidence="9">
    <location>
        <begin position="70"/>
        <end position="87"/>
    </location>
</feature>
<proteinExistence type="inferred from homology"/>
<evidence type="ECO:0000256" key="9">
    <source>
        <dbReference type="SAM" id="Phobius"/>
    </source>
</evidence>
<keyword evidence="6 9" id="KW-1133">Transmembrane helix</keyword>
<evidence type="ECO:0000313" key="10">
    <source>
        <dbReference type="Proteomes" id="UP001652642"/>
    </source>
</evidence>
<evidence type="ECO:0000256" key="1">
    <source>
        <dbReference type="ARBA" id="ARBA00004273"/>
    </source>
</evidence>